<evidence type="ECO:0008006" key="4">
    <source>
        <dbReference type="Google" id="ProtNLM"/>
    </source>
</evidence>
<gene>
    <name evidence="3" type="ORF">TCHU04912_LOCUS21881</name>
</gene>
<dbReference type="SUPFAM" id="SSF51569">
    <property type="entry name" value="Aldolase"/>
    <property type="match status" value="1"/>
</dbReference>
<dbReference type="EMBL" id="HBGG01042352">
    <property type="protein sequence ID" value="CAD9227806.1"/>
    <property type="molecule type" value="Transcribed_RNA"/>
</dbReference>
<evidence type="ECO:0000313" key="3">
    <source>
        <dbReference type="EMBL" id="CAD9227806.1"/>
    </source>
</evidence>
<dbReference type="Gene3D" id="3.20.20.70">
    <property type="entry name" value="Aldolase class I"/>
    <property type="match status" value="1"/>
</dbReference>
<proteinExistence type="predicted"/>
<evidence type="ECO:0000256" key="1">
    <source>
        <dbReference type="ARBA" id="ARBA00023270"/>
    </source>
</evidence>
<dbReference type="GO" id="GO:0005975">
    <property type="term" value="P:carbohydrate metabolic process"/>
    <property type="evidence" value="ECO:0007669"/>
    <property type="project" value="InterPro"/>
</dbReference>
<evidence type="ECO:0000256" key="2">
    <source>
        <dbReference type="SAM" id="MobiDB-lite"/>
    </source>
</evidence>
<dbReference type="PANTHER" id="PTHR10683:SF18">
    <property type="entry name" value="TRANSALDOLASE"/>
    <property type="match status" value="1"/>
</dbReference>
<name>A0A7S1T827_9CHLO</name>
<keyword evidence="1" id="KW-0704">Schiff base</keyword>
<dbReference type="PANTHER" id="PTHR10683">
    <property type="entry name" value="TRANSALDOLASE"/>
    <property type="match status" value="1"/>
</dbReference>
<dbReference type="Pfam" id="PF00923">
    <property type="entry name" value="TAL_FSA"/>
    <property type="match status" value="1"/>
</dbReference>
<dbReference type="AlphaFoldDB" id="A0A7S1T827"/>
<accession>A0A7S1T827</accession>
<sequence length="408" mass="43610">MTPSAMLASRASVLKPRAVASRQQAGRSRPSLAVPRLTAGRQAVRCSAAPTPPSHAPAGSELKSLSALTCVVPDSMLSELEGGGKPKAATVNASFILGVLKSPYGQAEFKSAVAGALAYEKCRIEVKDQRIACQLDKALVNVGSILAGTVEGRVSTEVDPRLSNEKDAIVNRVHILREMYKENKTSLSKVLFTIPATWDGLQAVKQLESEGIECHVTHCYSFIQAVAAAQAGASVIQMNIGRIDDWYKTHPGFIRDPTGPREDAGYKSSVDPGVKLMAKVYNYVKSNHPKTQLMASGIREKAQAIQLAGLDYMVISPQLMKVLQETSTLSGFNDGMHGDATTDSIPVMLSPETAAEKAVKKLGDVSQTDFVDELGYLGFDLLKAGVGSAVSNILRCEPFFMTQVGGQE</sequence>
<organism evidence="3">
    <name type="scientific">Tetraselmis chuii</name>
    <dbReference type="NCBI Taxonomy" id="63592"/>
    <lineage>
        <taxon>Eukaryota</taxon>
        <taxon>Viridiplantae</taxon>
        <taxon>Chlorophyta</taxon>
        <taxon>core chlorophytes</taxon>
        <taxon>Chlorodendrophyceae</taxon>
        <taxon>Chlorodendrales</taxon>
        <taxon>Chlorodendraceae</taxon>
        <taxon>Tetraselmis</taxon>
    </lineage>
</organism>
<protein>
    <recommendedName>
        <fullName evidence="4">Transaldolase</fullName>
    </recommendedName>
</protein>
<feature type="region of interest" description="Disordered" evidence="2">
    <location>
        <begin position="1"/>
        <end position="34"/>
    </location>
</feature>
<dbReference type="InterPro" id="IPR001585">
    <property type="entry name" value="TAL/FSA"/>
</dbReference>
<dbReference type="InterPro" id="IPR013785">
    <property type="entry name" value="Aldolase_TIM"/>
</dbReference>
<reference evidence="3" key="1">
    <citation type="submission" date="2021-01" db="EMBL/GenBank/DDBJ databases">
        <authorList>
            <person name="Corre E."/>
            <person name="Pelletier E."/>
            <person name="Niang G."/>
            <person name="Scheremetjew M."/>
            <person name="Finn R."/>
            <person name="Kale V."/>
            <person name="Holt S."/>
            <person name="Cochrane G."/>
            <person name="Meng A."/>
            <person name="Brown T."/>
            <person name="Cohen L."/>
        </authorList>
    </citation>
    <scope>NUCLEOTIDE SEQUENCE</scope>
    <source>
        <strain evidence="3">PLY429</strain>
    </source>
</reference>